<dbReference type="Proteomes" id="UP000295741">
    <property type="component" value="Unassembled WGS sequence"/>
</dbReference>
<organism evidence="1 2">
    <name type="scientific">Sediminibacterium goheungense</name>
    <dbReference type="NCBI Taxonomy" id="1086393"/>
    <lineage>
        <taxon>Bacteria</taxon>
        <taxon>Pseudomonadati</taxon>
        <taxon>Bacteroidota</taxon>
        <taxon>Chitinophagia</taxon>
        <taxon>Chitinophagales</taxon>
        <taxon>Chitinophagaceae</taxon>
        <taxon>Sediminibacterium</taxon>
    </lineage>
</organism>
<gene>
    <name evidence="1" type="ORF">BC659_0886</name>
</gene>
<comment type="caution">
    <text evidence="1">The sequence shown here is derived from an EMBL/GenBank/DDBJ whole genome shotgun (WGS) entry which is preliminary data.</text>
</comment>
<evidence type="ECO:0000313" key="1">
    <source>
        <dbReference type="EMBL" id="TDO28806.1"/>
    </source>
</evidence>
<protein>
    <submittedName>
        <fullName evidence="1">Uncharacterized protein</fullName>
    </submittedName>
</protein>
<name>A0A4R6J3E9_9BACT</name>
<keyword evidence="2" id="KW-1185">Reference proteome</keyword>
<reference evidence="1 2" key="1">
    <citation type="submission" date="2019-03" db="EMBL/GenBank/DDBJ databases">
        <title>Genomic Encyclopedia of Archaeal and Bacterial Type Strains, Phase II (KMG-II): from individual species to whole genera.</title>
        <authorList>
            <person name="Goeker M."/>
        </authorList>
    </citation>
    <scope>NUCLEOTIDE SEQUENCE [LARGE SCALE GENOMIC DNA]</scope>
    <source>
        <strain evidence="1 2">DSM 28323</strain>
    </source>
</reference>
<proteinExistence type="predicted"/>
<accession>A0A4R6J3E9</accession>
<sequence>MCFSQNIPIPSQYAIIDSAYGDLDKDGVDELVVAYNTKSNEDEIDDGVPRELIIYKKENARWIIWQRSMQALYGSRDGGMMGDPFGEIVIKNGILTISHEGGSSWKWAHTDKYRYDGKVFKLIGYKDYSGKPCEYWEDIDFNLSTGKLVVTKEYETCEDEDQKIYKQQNEVFFKKGINITLQNRNEKEVKIISPKYRHEIYIAIKLD</sequence>
<evidence type="ECO:0000313" key="2">
    <source>
        <dbReference type="Proteomes" id="UP000295741"/>
    </source>
</evidence>
<dbReference type="AlphaFoldDB" id="A0A4R6J3E9"/>
<dbReference type="EMBL" id="SNWP01000010">
    <property type="protein sequence ID" value="TDO28806.1"/>
    <property type="molecule type" value="Genomic_DNA"/>
</dbReference>